<reference evidence="1 2" key="1">
    <citation type="submission" date="2013-07" db="EMBL/GenBank/DDBJ databases">
        <title>Comparative Genomic and Metabolomic Analysis of Twelve Strains of Pseudoalteromonas luteoviolacea.</title>
        <authorList>
            <person name="Vynne N.G."/>
            <person name="Mansson M."/>
            <person name="Gram L."/>
        </authorList>
    </citation>
    <scope>NUCLEOTIDE SEQUENCE [LARGE SCALE GENOMIC DNA]</scope>
    <source>
        <strain evidence="1 2">H33</strain>
    </source>
</reference>
<dbReference type="EMBL" id="AUXZ01000075">
    <property type="protein sequence ID" value="KZN50356.1"/>
    <property type="molecule type" value="Genomic_DNA"/>
</dbReference>
<dbReference type="GO" id="GO:0051782">
    <property type="term" value="P:negative regulation of cell division"/>
    <property type="evidence" value="ECO:0007669"/>
    <property type="project" value="InterPro"/>
</dbReference>
<dbReference type="SUPFAM" id="SSF52540">
    <property type="entry name" value="P-loop containing nucleoside triphosphate hydrolases"/>
    <property type="match status" value="1"/>
</dbReference>
<gene>
    <name evidence="1" type="ORF">N476_02370</name>
</gene>
<comment type="caution">
    <text evidence="1">The sequence shown here is derived from an EMBL/GenBank/DDBJ whole genome shotgun (WGS) entry which is preliminary data.</text>
</comment>
<dbReference type="InterPro" id="IPR027417">
    <property type="entry name" value="P-loop_NTPase"/>
</dbReference>
<dbReference type="Gene3D" id="3.40.50.300">
    <property type="entry name" value="P-loop containing nucleotide triphosphate hydrolases"/>
    <property type="match status" value="1"/>
</dbReference>
<accession>A0A167EBK2</accession>
<name>A0A167EBK2_9GAMM</name>
<dbReference type="RefSeq" id="WP_063362026.1">
    <property type="nucleotide sequence ID" value="NZ_AUXZ01000075.1"/>
</dbReference>
<organism evidence="1 2">
    <name type="scientific">Pseudoalteromonas luteoviolacea H33</name>
    <dbReference type="NCBI Taxonomy" id="1365251"/>
    <lineage>
        <taxon>Bacteria</taxon>
        <taxon>Pseudomonadati</taxon>
        <taxon>Pseudomonadota</taxon>
        <taxon>Gammaproteobacteria</taxon>
        <taxon>Alteromonadales</taxon>
        <taxon>Pseudoalteromonadaceae</taxon>
        <taxon>Pseudoalteromonas</taxon>
    </lineage>
</organism>
<evidence type="ECO:0000313" key="1">
    <source>
        <dbReference type="EMBL" id="KZN50356.1"/>
    </source>
</evidence>
<dbReference type="Proteomes" id="UP000076503">
    <property type="component" value="Unassembled WGS sequence"/>
</dbReference>
<evidence type="ECO:0000313" key="2">
    <source>
        <dbReference type="Proteomes" id="UP000076503"/>
    </source>
</evidence>
<dbReference type="GO" id="GO:0009432">
    <property type="term" value="P:SOS response"/>
    <property type="evidence" value="ECO:0007669"/>
    <property type="project" value="InterPro"/>
</dbReference>
<dbReference type="OrthoDB" id="6310227at2"/>
<dbReference type="PATRIC" id="fig|1365251.3.peg.2582"/>
<proteinExistence type="predicted"/>
<dbReference type="Pfam" id="PF03846">
    <property type="entry name" value="SulA"/>
    <property type="match status" value="1"/>
</dbReference>
<dbReference type="AlphaFoldDB" id="A0A167EBK2"/>
<dbReference type="InterPro" id="IPR004596">
    <property type="entry name" value="Cell_div_suppressor_SulA"/>
</dbReference>
<protein>
    <recommendedName>
        <fullName evidence="3">Cell division inhibitor</fullName>
    </recommendedName>
</protein>
<evidence type="ECO:0008006" key="3">
    <source>
        <dbReference type="Google" id="ProtNLM"/>
    </source>
</evidence>
<sequence length="141" mass="16026">MLHISANLNTYSENVNHYQSFNVLDAIDEQSINDMLLQILYRCNSKAGWTLLIAPDHVVNKSMLDSYDIDANKLLVLKQRDLINLEHTLDSALSNGNFAAVITWPGILSHKQIEHRSLSKSKTILYCFKNSDKLPLSKFAH</sequence>